<keyword evidence="2" id="KW-1185">Reference proteome</keyword>
<dbReference type="PANTHER" id="PTHR38454:SF1">
    <property type="entry name" value="INTEGRAL MEMBRANE PROTEIN"/>
    <property type="match status" value="1"/>
</dbReference>
<dbReference type="EMBL" id="CP043431">
    <property type="protein sequence ID" value="QNT64089.1"/>
    <property type="molecule type" value="Genomic_DNA"/>
</dbReference>
<accession>A0A7H1MKV3</accession>
<evidence type="ECO:0000313" key="1">
    <source>
        <dbReference type="EMBL" id="QNT64089.1"/>
    </source>
</evidence>
<name>A0A7H1MKV3_9LACO</name>
<evidence type="ECO:0000313" key="2">
    <source>
        <dbReference type="Proteomes" id="UP000516446"/>
    </source>
</evidence>
<proteinExistence type="predicted"/>
<protein>
    <submittedName>
        <fullName evidence="1">YfhO family protein</fullName>
    </submittedName>
</protein>
<dbReference type="Pfam" id="PF09586">
    <property type="entry name" value="YfhO"/>
    <property type="match status" value="1"/>
</dbReference>
<dbReference type="InterPro" id="IPR018580">
    <property type="entry name" value="Uncharacterised_YfhO"/>
</dbReference>
<dbReference type="Proteomes" id="UP000516446">
    <property type="component" value="Chromosome"/>
</dbReference>
<organism evidence="1 2">
    <name type="scientific">Weissella koreensis</name>
    <dbReference type="NCBI Taxonomy" id="165096"/>
    <lineage>
        <taxon>Bacteria</taxon>
        <taxon>Bacillati</taxon>
        <taxon>Bacillota</taxon>
        <taxon>Bacilli</taxon>
        <taxon>Lactobacillales</taxon>
        <taxon>Lactobacillaceae</taxon>
        <taxon>Weissella</taxon>
    </lineage>
</organism>
<dbReference type="RefSeq" id="WP_038241221.1">
    <property type="nucleotide sequence ID" value="NZ_CP026847.1"/>
</dbReference>
<dbReference type="AlphaFoldDB" id="A0A7H1MKV3"/>
<gene>
    <name evidence="1" type="ORF">FY536_01810</name>
</gene>
<reference evidence="1 2" key="1">
    <citation type="submission" date="2019-08" db="EMBL/GenBank/DDBJ databases">
        <authorList>
            <person name="Chang H.C."/>
            <person name="Mun S.Y."/>
        </authorList>
    </citation>
    <scope>NUCLEOTIDE SEQUENCE [LARGE SCALE GENOMIC DNA]</scope>
    <source>
        <strain evidence="1 2">SK</strain>
    </source>
</reference>
<sequence>MKRLIKHPLSIYTILFFIIILIVFVPFLIGGGSLIWNADGITQHFPALIQWHHDLRNLFLNHKLPSAWDWNISLGQDYLQTFSYYVMGDIFTYPLILVKSTHLIEYYNLMILIRLWLAGAALIFVAPRLTKHTFSNWVLSAGGIIYTFSGFTAFIAFEHPFFINPLIIFPLLCWSLIRFIRTGRWKLLTIMVAWTLWNNFYFAFMLALATFLIWLWFLLTQPQLRKRTLQVFGPVIIGALISAPLFLPSVLATMNAVRTNTVIANGMWLYPINYYLALPGNIIGNESLPLFWLNGGMSFISVTAIIFSFRRFKKYINYNLIWIITMVGLCFPIFSAVFNGGTSPSNRWLLLICLPVALISMELLENLDQLAIRDLQITGILGGIATLSLFISHNLNVNLNFGLLIAAFFSGLLTLALLINHPLQKKTKIWLLIIISLGLSILMIRNHSKDYNPDSTSLVPKQTIQALLKNQKTFKTLDQDQPRIYVDQQLGNINGIAPASNLPIAAGLNNIESYWSLQNKSTNQFLAGLQIQSSNPNDVIGNLDHRNLIFNILGVKNIWTNTEQNVPKSYLVNEQATTKGLIKGETQNSYPRLYLPKYSVNPKTYQKLSPTEKEATLVDSVVVKGGTQHSDFAKKVQTIPIALNGSENWKSSITTTYKTHPSLLPDGINIKANPKLKGMELHLEITNLSYKAATWGQRKQIAYTNYVFNNHQNHQNPQKDSDLRINPTGFKLNWYKNNLNNFGRKVGGYNIDTTYQKQINSVYQSGANNLSFYQHRSALTINLGPAKQYKKDQFIPLEFSQDGTYHYTITMKAVPIDNRFDQVAKQIQKNAPIISYKDNQLTSKITVSKSQWLTSTIPWSNGWTSSTHKIKAVNQGMIGIKLHQGVNYIKLEYKTPGLNIGIILGIIGTISLIILIIFTAFFHNKKA</sequence>
<dbReference type="PANTHER" id="PTHR38454">
    <property type="entry name" value="INTEGRAL MEMBRANE PROTEIN-RELATED"/>
    <property type="match status" value="1"/>
</dbReference>